<protein>
    <submittedName>
        <fullName evidence="5">Transcriptional regulator, SARP family</fullName>
    </submittedName>
</protein>
<keyword evidence="3" id="KW-0802">TPR repeat</keyword>
<dbReference type="InterPro" id="IPR036388">
    <property type="entry name" value="WH-like_DNA-bd_sf"/>
</dbReference>
<dbReference type="PROSITE" id="PS50005">
    <property type="entry name" value="TPR"/>
    <property type="match status" value="1"/>
</dbReference>
<dbReference type="GO" id="GO:0043531">
    <property type="term" value="F:ADP binding"/>
    <property type="evidence" value="ECO:0007669"/>
    <property type="project" value="InterPro"/>
</dbReference>
<dbReference type="GO" id="GO:0003677">
    <property type="term" value="F:DNA binding"/>
    <property type="evidence" value="ECO:0007669"/>
    <property type="project" value="InterPro"/>
</dbReference>
<dbReference type="SUPFAM" id="SSF48452">
    <property type="entry name" value="TPR-like"/>
    <property type="match status" value="3"/>
</dbReference>
<keyword evidence="6" id="KW-1185">Reference proteome</keyword>
<sequence length="996" mass="109679">MPLGGMRQQRVMATLLLESNRIIPVSRLVQATWGEAAPATAHHQIRKMVADLRNRLGGGGQSIVTDGPGYRLVVEEDQLDLSLFDIRTRRAGEAEKSGLPVNAMTELQEALDLWTGQALSGIDGPVIRAAAELLDERRVAVTERLMDLRLTHGHARDLISDLRALVSEHPLRETLWTQLILALYRSNRHAEALRTYEDVRCLLADELGVDPGIELMKLHELILRNDPTLDCPSRRTKSGIGVPVMVRPCALPYDVPDFTGREAELQRLTSMVAENADRTALIVTIDGMAGIGKTAFAVHAAHKLARLFPDGQLFVDFNGFTPGRKPIPVAEAIATLLSTLGVPDGEIPHDLQGRIAMWRMRTAGRRLLLLLDNTADAAQVLPLLPGMPGCVTLITSRAPLSGVDGAVLQSLELLTPDESRALLERVVGTMRLATERETVTTLIEMCGRLPLALRIVAARLNNRPQWSVAHMVDRLGNERRRLSELVVGDRSVHAAIAHSYGSLRPDQQRLFRLLGLHPGHDYDAYAAAALAGIPVDEAESLLEGLLDSRLLVQREVGRYNYHNLVLSYARDAASSHETEHTGTRAIHRLLDYYLHTAEAAANLLDLGRRQVALCLSCPPSHVPPLADGKASLRWFDTERHNLRMAVEEAQRQGLHGHCYHLPHMMAHYLQLRGCSDDQLTLLKTAFDAAAQLNDHHAQGRTLLNLAVSDWFYGRFSEALDRAVQALAVAEKLGDADFQGACLSRIGIFHAALGRYEEALHHYKCALDIHEGHGNWSEVSMTLVSTSSTKATLGLFDDAHRDACRAVSIDRRSGYRNGEVMGLLAMSTAQAGMNDLEGAASSLNTAYELVHTDEMPGYEAAVLVQQGHLHRRLGQLDEATAAGRRAMEILGTTRRSVTAIRGQNLLGSIDCDRGDYILAFERHRYAQRLALRSGHRLETARALDGIARALAGLGQCEAARTVWREALDHFEEMGTHEVFAVRRRLARQVSSVPAPHP</sequence>
<dbReference type="SUPFAM" id="SSF46894">
    <property type="entry name" value="C-terminal effector domain of the bipartite response regulators"/>
    <property type="match status" value="1"/>
</dbReference>
<dbReference type="Gene3D" id="1.10.10.10">
    <property type="entry name" value="Winged helix-like DNA-binding domain superfamily/Winged helix DNA-binding domain"/>
    <property type="match status" value="1"/>
</dbReference>
<feature type="repeat" description="TPR" evidence="3">
    <location>
        <begin position="739"/>
        <end position="772"/>
    </location>
</feature>
<dbReference type="Gene3D" id="1.25.40.10">
    <property type="entry name" value="Tetratricopeptide repeat domain"/>
    <property type="match status" value="3"/>
</dbReference>
<evidence type="ECO:0000256" key="3">
    <source>
        <dbReference type="PROSITE-ProRule" id="PRU00339"/>
    </source>
</evidence>
<dbReference type="InterPro" id="IPR011990">
    <property type="entry name" value="TPR-like_helical_dom_sf"/>
</dbReference>
<evidence type="ECO:0000313" key="5">
    <source>
        <dbReference type="EMBL" id="ACZ87185.1"/>
    </source>
</evidence>
<dbReference type="eggNOG" id="COG3903">
    <property type="taxonomic scope" value="Bacteria"/>
</dbReference>
<dbReference type="PANTHER" id="PTHR35807">
    <property type="entry name" value="TRANSCRIPTIONAL REGULATOR REDD-RELATED"/>
    <property type="match status" value="1"/>
</dbReference>
<dbReference type="AlphaFoldDB" id="D2AZV1"/>
<organism evidence="5 6">
    <name type="scientific">Streptosporangium roseum (strain ATCC 12428 / DSM 43021 / JCM 3005 / KCTC 9067 / NCIMB 10171 / NRRL 2505 / NI 9100)</name>
    <dbReference type="NCBI Taxonomy" id="479432"/>
    <lineage>
        <taxon>Bacteria</taxon>
        <taxon>Bacillati</taxon>
        <taxon>Actinomycetota</taxon>
        <taxon>Actinomycetes</taxon>
        <taxon>Streptosporangiales</taxon>
        <taxon>Streptosporangiaceae</taxon>
        <taxon>Streptosporangium</taxon>
    </lineage>
</organism>
<dbReference type="PANTHER" id="PTHR35807:SF1">
    <property type="entry name" value="TRANSCRIPTIONAL REGULATOR REDD"/>
    <property type="match status" value="1"/>
</dbReference>
<dbReference type="CDD" id="cd15831">
    <property type="entry name" value="BTAD"/>
    <property type="match status" value="1"/>
</dbReference>
<dbReference type="InterPro" id="IPR027417">
    <property type="entry name" value="P-loop_NTPase"/>
</dbReference>
<dbReference type="PRINTS" id="PR00364">
    <property type="entry name" value="DISEASERSIST"/>
</dbReference>
<dbReference type="Gene3D" id="3.40.50.300">
    <property type="entry name" value="P-loop containing nucleotide triphosphate hydrolases"/>
    <property type="match status" value="1"/>
</dbReference>
<keyword evidence="1" id="KW-0805">Transcription regulation</keyword>
<dbReference type="HOGENOM" id="CLU_004665_2_0_11"/>
<dbReference type="Pfam" id="PF03704">
    <property type="entry name" value="BTAD"/>
    <property type="match status" value="1"/>
</dbReference>
<dbReference type="SMART" id="SM01043">
    <property type="entry name" value="BTAD"/>
    <property type="match status" value="1"/>
</dbReference>
<name>D2AZV1_STRRD</name>
<evidence type="ECO:0000313" key="6">
    <source>
        <dbReference type="Proteomes" id="UP000002029"/>
    </source>
</evidence>
<dbReference type="InterPro" id="IPR051677">
    <property type="entry name" value="AfsR-DnrI-RedD_regulator"/>
</dbReference>
<dbReference type="Proteomes" id="UP000002029">
    <property type="component" value="Chromosome"/>
</dbReference>
<dbReference type="eggNOG" id="COG3629">
    <property type="taxonomic scope" value="Bacteria"/>
</dbReference>
<dbReference type="Pfam" id="PF13374">
    <property type="entry name" value="TPR_10"/>
    <property type="match status" value="1"/>
</dbReference>
<dbReference type="InterPro" id="IPR005158">
    <property type="entry name" value="BTAD"/>
</dbReference>
<feature type="domain" description="Bacterial transcriptional activator" evidence="4">
    <location>
        <begin position="79"/>
        <end position="223"/>
    </location>
</feature>
<reference evidence="5 6" key="1">
    <citation type="journal article" date="2010" name="Stand. Genomic Sci.">
        <title>Complete genome sequence of Streptosporangium roseum type strain (NI 9100).</title>
        <authorList>
            <person name="Nolan M."/>
            <person name="Sikorski J."/>
            <person name="Jando M."/>
            <person name="Lucas S."/>
            <person name="Lapidus A."/>
            <person name="Glavina Del Rio T."/>
            <person name="Chen F."/>
            <person name="Tice H."/>
            <person name="Pitluck S."/>
            <person name="Cheng J.F."/>
            <person name="Chertkov O."/>
            <person name="Sims D."/>
            <person name="Meincke L."/>
            <person name="Brettin T."/>
            <person name="Han C."/>
            <person name="Detter J.C."/>
            <person name="Bruce D."/>
            <person name="Goodwin L."/>
            <person name="Land M."/>
            <person name="Hauser L."/>
            <person name="Chang Y.J."/>
            <person name="Jeffries C.D."/>
            <person name="Ivanova N."/>
            <person name="Mavromatis K."/>
            <person name="Mikhailova N."/>
            <person name="Chen A."/>
            <person name="Palaniappan K."/>
            <person name="Chain P."/>
            <person name="Rohde M."/>
            <person name="Goker M."/>
            <person name="Bristow J."/>
            <person name="Eisen J.A."/>
            <person name="Markowitz V."/>
            <person name="Hugenholtz P."/>
            <person name="Kyrpides N.C."/>
            <person name="Klenk H.P."/>
        </authorList>
    </citation>
    <scope>NUCLEOTIDE SEQUENCE [LARGE SCALE GENOMIC DNA]</scope>
    <source>
        <strain evidence="6">ATCC 12428 / DSM 43021 / JCM 3005 / NI 9100</strain>
    </source>
</reference>
<evidence type="ECO:0000256" key="2">
    <source>
        <dbReference type="ARBA" id="ARBA00023163"/>
    </source>
</evidence>
<dbReference type="KEGG" id="sro:Sros_4296"/>
<dbReference type="EMBL" id="CP001814">
    <property type="protein sequence ID" value="ACZ87185.1"/>
    <property type="molecule type" value="Genomic_DNA"/>
</dbReference>
<dbReference type="STRING" id="479432.Sros_4296"/>
<evidence type="ECO:0000259" key="4">
    <source>
        <dbReference type="SMART" id="SM01043"/>
    </source>
</evidence>
<dbReference type="GO" id="GO:0006355">
    <property type="term" value="P:regulation of DNA-templated transcription"/>
    <property type="evidence" value="ECO:0007669"/>
    <property type="project" value="InterPro"/>
</dbReference>
<evidence type="ECO:0000256" key="1">
    <source>
        <dbReference type="ARBA" id="ARBA00023015"/>
    </source>
</evidence>
<gene>
    <name evidence="5" type="ordered locus">Sros_4296</name>
</gene>
<dbReference type="InterPro" id="IPR019734">
    <property type="entry name" value="TPR_rpt"/>
</dbReference>
<accession>D2AZV1</accession>
<dbReference type="SUPFAM" id="SSF52540">
    <property type="entry name" value="P-loop containing nucleoside triphosphate hydrolases"/>
    <property type="match status" value="1"/>
</dbReference>
<keyword evidence="2" id="KW-0804">Transcription</keyword>
<dbReference type="InterPro" id="IPR016032">
    <property type="entry name" value="Sig_transdc_resp-reg_C-effctor"/>
</dbReference>
<proteinExistence type="predicted"/>
<dbReference type="SMART" id="SM00028">
    <property type="entry name" value="TPR"/>
    <property type="match status" value="4"/>
</dbReference>